<dbReference type="InterPro" id="IPR014777">
    <property type="entry name" value="4pyrrole_Mease_sub1"/>
</dbReference>
<evidence type="ECO:0000256" key="4">
    <source>
        <dbReference type="ARBA" id="ARBA00022603"/>
    </source>
</evidence>
<keyword evidence="4 9" id="KW-0489">Methyltransferase</keyword>
<proteinExistence type="inferred from homology"/>
<dbReference type="PANTHER" id="PTHR43467:SF2">
    <property type="entry name" value="COBALT-PRECORRIN-2 C(20)-METHYLTRANSFERASE"/>
    <property type="match status" value="1"/>
</dbReference>
<evidence type="ECO:0000313" key="9">
    <source>
        <dbReference type="EMBL" id="AVO28278.1"/>
    </source>
</evidence>
<comment type="pathway">
    <text evidence="1">Cofactor biosynthesis; adenosylcobalamin biosynthesis.</text>
</comment>
<keyword evidence="3" id="KW-0169">Cobalamin biosynthesis</keyword>
<dbReference type="NCBIfam" id="TIGR01467">
    <property type="entry name" value="cobI_cbiL"/>
    <property type="match status" value="1"/>
</dbReference>
<dbReference type="Gene3D" id="3.30.950.10">
    <property type="entry name" value="Methyltransferase, Cobalt-precorrin-4 Transmethylase, Domain 2"/>
    <property type="match status" value="1"/>
</dbReference>
<dbReference type="Pfam" id="PF00590">
    <property type="entry name" value="TP_methylase"/>
    <property type="match status" value="1"/>
</dbReference>
<evidence type="ECO:0000256" key="2">
    <source>
        <dbReference type="ARBA" id="ARBA00005879"/>
    </source>
</evidence>
<dbReference type="AlphaFoldDB" id="A0A2S0M9Z1"/>
<evidence type="ECO:0000256" key="6">
    <source>
        <dbReference type="ARBA" id="ARBA00022691"/>
    </source>
</evidence>
<name>A0A2S0M9Z1_MEGEL</name>
<dbReference type="InterPro" id="IPR014776">
    <property type="entry name" value="4pyrrole_Mease_sub2"/>
</dbReference>
<evidence type="ECO:0000313" key="10">
    <source>
        <dbReference type="Proteomes" id="UP000238358"/>
    </source>
</evidence>
<evidence type="ECO:0000256" key="3">
    <source>
        <dbReference type="ARBA" id="ARBA00022573"/>
    </source>
</evidence>
<sequence length="231" mass="24969">MKGTLYCVGVGPGDPELLTLKALKIIRTCPVLAVPQSRTGVVTAQGILMKALDGCGITIDDKTVIAMDFPMTRDDQVLKGAHEKAARRLMDELDEGRDVCLITLGCPTVYATSIYVHRLIRQAGYATEIVPGVPSFCAVAAELQQPLCEKDEALIVIPGNHKHRRDLLALDGSKVIMKPSGKLGPIQDELRDLQLLDKTAMIERCGLPGETVYEKAAAAKDTGYFAVLLVK</sequence>
<keyword evidence="5 9" id="KW-0808">Transferase</keyword>
<dbReference type="InterPro" id="IPR000878">
    <property type="entry name" value="4pyrrol_Mease"/>
</dbReference>
<evidence type="ECO:0000259" key="8">
    <source>
        <dbReference type="Pfam" id="PF00590"/>
    </source>
</evidence>
<organism evidence="9 10">
    <name type="scientific">Megasphaera elsdenii</name>
    <dbReference type="NCBI Taxonomy" id="907"/>
    <lineage>
        <taxon>Bacteria</taxon>
        <taxon>Bacillati</taxon>
        <taxon>Bacillota</taxon>
        <taxon>Negativicutes</taxon>
        <taxon>Veillonellales</taxon>
        <taxon>Veillonellaceae</taxon>
        <taxon>Megasphaera</taxon>
    </lineage>
</organism>
<dbReference type="InterPro" id="IPR006364">
    <property type="entry name" value="CobI/CbiL/CobIJ_dom"/>
</dbReference>
<dbReference type="Gene3D" id="3.40.1010.10">
    <property type="entry name" value="Cobalt-precorrin-4 Transmethylase, Domain 1"/>
    <property type="match status" value="1"/>
</dbReference>
<dbReference type="OrthoDB" id="9804789at2"/>
<dbReference type="InterPro" id="IPR012382">
    <property type="entry name" value="CobI/CbiL"/>
</dbReference>
<dbReference type="GO" id="GO:0030788">
    <property type="term" value="F:precorrin-2 C20-methyltransferase activity"/>
    <property type="evidence" value="ECO:0007669"/>
    <property type="project" value="InterPro"/>
</dbReference>
<dbReference type="UniPathway" id="UPA00148"/>
<dbReference type="EMBL" id="CP027569">
    <property type="protein sequence ID" value="AVO28278.1"/>
    <property type="molecule type" value="Genomic_DNA"/>
</dbReference>
<dbReference type="GO" id="GO:0032259">
    <property type="term" value="P:methylation"/>
    <property type="evidence" value="ECO:0007669"/>
    <property type="project" value="UniProtKB-KW"/>
</dbReference>
<dbReference type="PANTHER" id="PTHR43467">
    <property type="entry name" value="COBALT-PRECORRIN-2 C(20)-METHYLTRANSFERASE"/>
    <property type="match status" value="1"/>
</dbReference>
<dbReference type="InterPro" id="IPR035996">
    <property type="entry name" value="4pyrrol_Methylase_sf"/>
</dbReference>
<evidence type="ECO:0000256" key="7">
    <source>
        <dbReference type="PIRNR" id="PIRNR036427"/>
    </source>
</evidence>
<accession>A0A2S0M9Z1</accession>
<dbReference type="Proteomes" id="UP000238358">
    <property type="component" value="Chromosome"/>
</dbReference>
<dbReference type="GO" id="GO:0009236">
    <property type="term" value="P:cobalamin biosynthetic process"/>
    <property type="evidence" value="ECO:0007669"/>
    <property type="project" value="UniProtKB-UniRule"/>
</dbReference>
<gene>
    <name evidence="9" type="primary">cobI</name>
    <name evidence="9" type="ORF">C6Y28_11975</name>
</gene>
<dbReference type="RefSeq" id="WP_027895061.1">
    <property type="nucleotide sequence ID" value="NZ_CP027569.1"/>
</dbReference>
<comment type="similarity">
    <text evidence="2 7">Belongs to the precorrin methyltransferase family.</text>
</comment>
<evidence type="ECO:0000256" key="5">
    <source>
        <dbReference type="ARBA" id="ARBA00022679"/>
    </source>
</evidence>
<dbReference type="CDD" id="cd11645">
    <property type="entry name" value="Precorrin_2_C20_MT"/>
    <property type="match status" value="1"/>
</dbReference>
<evidence type="ECO:0000256" key="1">
    <source>
        <dbReference type="ARBA" id="ARBA00004953"/>
    </source>
</evidence>
<keyword evidence="6" id="KW-0949">S-adenosyl-L-methionine</keyword>
<feature type="domain" description="Tetrapyrrole methylase" evidence="8">
    <location>
        <begin position="4"/>
        <end position="214"/>
    </location>
</feature>
<dbReference type="PIRSF" id="PIRSF036427">
    <property type="entry name" value="Precrrn-2_mtase"/>
    <property type="match status" value="1"/>
</dbReference>
<dbReference type="SUPFAM" id="SSF53790">
    <property type="entry name" value="Tetrapyrrole methylase"/>
    <property type="match status" value="1"/>
</dbReference>
<reference evidence="9 10" key="1">
    <citation type="journal article" date="2018" name="Genome Announc.">
        <title>Complete genomes of two Megasphaera elsdenii strains, NCIMB 702410 and ATCC 25940.</title>
        <authorList>
            <person name="Hatmaker E.A."/>
            <person name="O'Dell K."/>
            <person name="Riley L.A."/>
            <person name="Klingeman D.M."/>
            <person name="Guss A.M."/>
        </authorList>
    </citation>
    <scope>NUCLEOTIDE SEQUENCE [LARGE SCALE GENOMIC DNA]</scope>
    <source>
        <strain evidence="9 10">NCIMB702410</strain>
    </source>
</reference>
<protein>
    <submittedName>
        <fullName evidence="9">Precorrin-2 C(20)-methyltransferase</fullName>
    </submittedName>
</protein>